<dbReference type="InterPro" id="IPR021367">
    <property type="entry name" value="DUF2982"/>
</dbReference>
<evidence type="ECO:0000313" key="3">
    <source>
        <dbReference type="Proteomes" id="UP000267448"/>
    </source>
</evidence>
<dbReference type="AlphaFoldDB" id="A0A431WM08"/>
<keyword evidence="3" id="KW-1185">Reference proteome</keyword>
<organism evidence="2 3">
    <name type="scientific">Shewanella canadensis</name>
    <dbReference type="NCBI Taxonomy" id="271096"/>
    <lineage>
        <taxon>Bacteria</taxon>
        <taxon>Pseudomonadati</taxon>
        <taxon>Pseudomonadota</taxon>
        <taxon>Gammaproteobacteria</taxon>
        <taxon>Alteromonadales</taxon>
        <taxon>Shewanellaceae</taxon>
        <taxon>Shewanella</taxon>
    </lineage>
</organism>
<sequence>MLINLGRILEIEVIQIRSLTKRNALTLTFLGMLGLFLGFGMFLSSSGLFAPGMLCFALGAISAVLGISKLIEPEVSVELNQEGLFYHHRRGSLFIGWDNVQRFDTPKGVDGIEMIELPFIGIKLKQINPVLDIIPGRLATGLLTEQRPLLMSAVTLDENLEELESYMNSEFTPLVVNEERYRGVLAMFGHRCEMLSKNLGYHIYIPVDCLDRTSDEFVRLLRDYLLRVRQVGD</sequence>
<reference evidence="2 3" key="1">
    <citation type="submission" date="2018-12" db="EMBL/GenBank/DDBJ databases">
        <authorList>
            <person name="Yu L."/>
        </authorList>
    </citation>
    <scope>NUCLEOTIDE SEQUENCE [LARGE SCALE GENOMIC DNA]</scope>
    <source>
        <strain evidence="2 3">HAW-EB2</strain>
    </source>
</reference>
<dbReference type="OrthoDB" id="7061905at2"/>
<evidence type="ECO:0000256" key="1">
    <source>
        <dbReference type="SAM" id="Phobius"/>
    </source>
</evidence>
<dbReference type="Proteomes" id="UP000267448">
    <property type="component" value="Unassembled WGS sequence"/>
</dbReference>
<comment type="caution">
    <text evidence="2">The sequence shown here is derived from an EMBL/GenBank/DDBJ whole genome shotgun (WGS) entry which is preliminary data.</text>
</comment>
<name>A0A431WM08_9GAMM</name>
<gene>
    <name evidence="2" type="ORF">EKG38_22445</name>
</gene>
<dbReference type="EMBL" id="RXNU01000019">
    <property type="protein sequence ID" value="RTR36748.1"/>
    <property type="molecule type" value="Genomic_DNA"/>
</dbReference>
<keyword evidence="1" id="KW-1133">Transmembrane helix</keyword>
<evidence type="ECO:0000313" key="2">
    <source>
        <dbReference type="EMBL" id="RTR36748.1"/>
    </source>
</evidence>
<feature type="transmembrane region" description="Helical" evidence="1">
    <location>
        <begin position="24"/>
        <end position="42"/>
    </location>
</feature>
<proteinExistence type="predicted"/>
<accession>A0A431WM08</accession>
<keyword evidence="1" id="KW-0812">Transmembrane</keyword>
<protein>
    <submittedName>
        <fullName evidence="2">DUF2982 domain-containing protein</fullName>
    </submittedName>
</protein>
<dbReference type="Pfam" id="PF11201">
    <property type="entry name" value="DUF2982"/>
    <property type="match status" value="1"/>
</dbReference>
<keyword evidence="1" id="KW-0472">Membrane</keyword>